<proteinExistence type="predicted"/>
<keyword evidence="1" id="KW-0723">Serine/threonine-protein kinase</keyword>
<dbReference type="EMBL" id="UGHK01000001">
    <property type="protein sequence ID" value="STO70400.1"/>
    <property type="molecule type" value="Genomic_DNA"/>
</dbReference>
<evidence type="ECO:0000313" key="1">
    <source>
        <dbReference type="EMBL" id="STO70400.1"/>
    </source>
</evidence>
<dbReference type="SUPFAM" id="SSF56112">
    <property type="entry name" value="Protein kinase-like (PK-like)"/>
    <property type="match status" value="1"/>
</dbReference>
<dbReference type="AlphaFoldDB" id="A0A377I5S2"/>
<dbReference type="Proteomes" id="UP000254465">
    <property type="component" value="Unassembled WGS sequence"/>
</dbReference>
<sequence>MTDFVEADFVQYVQDLLQQHKGQRIRCFDYANQRYWLKQPEQVKGVWRFLKPQPKRAFANELAALQDLMAQNAPVPKVVLAGEDFFVLQDAGKTLRQWAEEESVTAQQKLAILADGAKALADLHRQNLVHGRPALRDMTWEQERVRFIDFEARSKTTNLMWKKVRDSLVFIHSLGRSDVIDQEEMRFVVDKYQQYCDPEVWQHTLSFIQKNRWLYYLLLPFKPVARMDLIAIYRLFDVMLAKA</sequence>
<reference evidence="1 2" key="1">
    <citation type="submission" date="2018-06" db="EMBL/GenBank/DDBJ databases">
        <authorList>
            <consortium name="Pathogen Informatics"/>
            <person name="Doyle S."/>
        </authorList>
    </citation>
    <scope>NUCLEOTIDE SEQUENCE [LARGE SCALE GENOMIC DNA]</scope>
    <source>
        <strain evidence="1 2">NCTC11296</strain>
    </source>
</reference>
<dbReference type="Gene3D" id="1.10.510.10">
    <property type="entry name" value="Transferase(Phosphotransferase) domain 1"/>
    <property type="match status" value="1"/>
</dbReference>
<protein>
    <submittedName>
        <fullName evidence="1">Mn2+-dependent serine/threonine protein kinase</fullName>
    </submittedName>
</protein>
<evidence type="ECO:0000313" key="2">
    <source>
        <dbReference type="Proteomes" id="UP000254465"/>
    </source>
</evidence>
<name>A0A377I5S2_AVIPA</name>
<organism evidence="1 2">
    <name type="scientific">Avibacterium paragallinarum</name>
    <name type="common">Haemophilus gallinarum</name>
    <dbReference type="NCBI Taxonomy" id="728"/>
    <lineage>
        <taxon>Bacteria</taxon>
        <taxon>Pseudomonadati</taxon>
        <taxon>Pseudomonadota</taxon>
        <taxon>Gammaproteobacteria</taxon>
        <taxon>Pasteurellales</taxon>
        <taxon>Pasteurellaceae</taxon>
        <taxon>Avibacterium</taxon>
    </lineage>
</organism>
<accession>A0A377I5S2</accession>
<keyword evidence="1" id="KW-0808">Transferase</keyword>
<gene>
    <name evidence="1" type="ORF">NCTC11296_00292</name>
</gene>
<dbReference type="GO" id="GO:0004674">
    <property type="term" value="F:protein serine/threonine kinase activity"/>
    <property type="evidence" value="ECO:0007669"/>
    <property type="project" value="UniProtKB-KW"/>
</dbReference>
<keyword evidence="1" id="KW-0418">Kinase</keyword>
<dbReference type="RefSeq" id="WP_017806399.1">
    <property type="nucleotide sequence ID" value="NZ_PQVK01000213.1"/>
</dbReference>
<dbReference type="InterPro" id="IPR011009">
    <property type="entry name" value="Kinase-like_dom_sf"/>
</dbReference>